<comment type="similarity">
    <text evidence="1">Belongs to the RecJ family.</text>
</comment>
<dbReference type="SUPFAM" id="SSF64182">
    <property type="entry name" value="DHH phosphoesterases"/>
    <property type="match status" value="1"/>
</dbReference>
<feature type="compositionally biased region" description="Low complexity" evidence="7">
    <location>
        <begin position="1"/>
        <end position="16"/>
    </location>
</feature>
<feature type="coiled-coil region" evidence="6">
    <location>
        <begin position="773"/>
        <end position="828"/>
    </location>
</feature>
<organism evidence="11 12">
    <name type="scientific">Leptolyngbya subtilissima DQ-A4</name>
    <dbReference type="NCBI Taxonomy" id="2933933"/>
    <lineage>
        <taxon>Bacteria</taxon>
        <taxon>Bacillati</taxon>
        <taxon>Cyanobacteriota</taxon>
        <taxon>Cyanophyceae</taxon>
        <taxon>Leptolyngbyales</taxon>
        <taxon>Leptolyngbyaceae</taxon>
        <taxon>Leptolyngbya group</taxon>
        <taxon>Leptolyngbya</taxon>
    </lineage>
</organism>
<evidence type="ECO:0000259" key="9">
    <source>
        <dbReference type="Pfam" id="PF02272"/>
    </source>
</evidence>
<keyword evidence="3" id="KW-0540">Nuclease</keyword>
<dbReference type="InterPro" id="IPR001667">
    <property type="entry name" value="DDH_dom"/>
</dbReference>
<evidence type="ECO:0000259" key="8">
    <source>
        <dbReference type="Pfam" id="PF01368"/>
    </source>
</evidence>
<keyword evidence="4" id="KW-0378">Hydrolase</keyword>
<dbReference type="Pfam" id="PF01368">
    <property type="entry name" value="DHH"/>
    <property type="match status" value="1"/>
</dbReference>
<dbReference type="PANTHER" id="PTHR30255:SF2">
    <property type="entry name" value="SINGLE-STRANDED-DNA-SPECIFIC EXONUCLEASE RECJ"/>
    <property type="match status" value="1"/>
</dbReference>
<comment type="caution">
    <text evidence="11">The sequence shown here is derived from an EMBL/GenBank/DDBJ whole genome shotgun (WGS) entry which is preliminary data.</text>
</comment>
<name>A0ABV0K9R8_9CYAN</name>
<keyword evidence="12" id="KW-1185">Reference proteome</keyword>
<feature type="domain" description="DHHA1" evidence="9">
    <location>
        <begin position="375"/>
        <end position="463"/>
    </location>
</feature>
<gene>
    <name evidence="11" type="primary">recJ</name>
    <name evidence="11" type="ORF">NC992_21460</name>
</gene>
<dbReference type="GO" id="GO:0004527">
    <property type="term" value="F:exonuclease activity"/>
    <property type="evidence" value="ECO:0007669"/>
    <property type="project" value="UniProtKB-KW"/>
</dbReference>
<reference evidence="11 12" key="1">
    <citation type="submission" date="2022-04" db="EMBL/GenBank/DDBJ databases">
        <title>Positive selection, recombination, and allopatry shape intraspecific diversity of widespread and dominant cyanobacteria.</title>
        <authorList>
            <person name="Wei J."/>
            <person name="Shu W."/>
            <person name="Hu C."/>
        </authorList>
    </citation>
    <scope>NUCLEOTIDE SEQUENCE [LARGE SCALE GENOMIC DNA]</scope>
    <source>
        <strain evidence="11 12">DQ-A4</strain>
    </source>
</reference>
<evidence type="ECO:0000256" key="1">
    <source>
        <dbReference type="ARBA" id="ARBA00005915"/>
    </source>
</evidence>
<accession>A0ABV0K9R8</accession>
<evidence type="ECO:0000313" key="11">
    <source>
        <dbReference type="EMBL" id="MEP0949463.1"/>
    </source>
</evidence>
<feature type="domain" description="DDH" evidence="8">
    <location>
        <begin position="99"/>
        <end position="248"/>
    </location>
</feature>
<dbReference type="Gene3D" id="3.90.1640.30">
    <property type="match status" value="1"/>
</dbReference>
<dbReference type="InterPro" id="IPR038763">
    <property type="entry name" value="DHH_sf"/>
</dbReference>
<dbReference type="InterPro" id="IPR051673">
    <property type="entry name" value="SSDNA_exonuclease_RecJ"/>
</dbReference>
<evidence type="ECO:0000256" key="4">
    <source>
        <dbReference type="ARBA" id="ARBA00022801"/>
    </source>
</evidence>
<keyword evidence="5 11" id="KW-0269">Exonuclease</keyword>
<feature type="domain" description="RecJ OB" evidence="10">
    <location>
        <begin position="485"/>
        <end position="587"/>
    </location>
</feature>
<proteinExistence type="inferred from homology"/>
<dbReference type="InterPro" id="IPR004610">
    <property type="entry name" value="RecJ"/>
</dbReference>
<dbReference type="Gene3D" id="3.10.310.30">
    <property type="match status" value="1"/>
</dbReference>
<dbReference type="InterPro" id="IPR041122">
    <property type="entry name" value="RecJ_OB"/>
</dbReference>
<protein>
    <recommendedName>
        <fullName evidence="2">Single-stranded-DNA-specific exonuclease RecJ</fullName>
    </recommendedName>
</protein>
<evidence type="ECO:0000313" key="12">
    <source>
        <dbReference type="Proteomes" id="UP001482513"/>
    </source>
</evidence>
<sequence>MTESAAPSTSSTTATAGLPRQRWQVAPANVPLATSLAQVTGLSPLLTQVLINRGITTPAQATDFLDPERQQLPSPLAEFPDLAASLELLVTAIATQQAIAICGDYDADGMTSTALLLRALRALGAQVTYTIPSRMAEGYGINTRIVEDCYAEGVSIILTVDNGIAAVAPIARARELGLAVIVTDHHDIPPEIPPANAILNPKLLPETSPYRGVAGVGVAYILAVCLAQALGRTQDLTGPLLELFTLGTIADLAPLTGVNRRWVRRGLGLLPRSRLFGIQALIQVAGLADQSKPLKPEHIGFRLGPRINAVGRISDPQIVIDLLTTDDVGVALERAMQCEQINGTRQDLCQSIEQEAIAWCEQQRSLGTVDIERDRVLVVVQPGWHHGVIGIVASRLVERYGVPVFIGTYEDDEHKVIRGSARGIPEFDVFAALQTCHDLMEKFGGHRAAGGFSFLANRLRQVTTRLSHYACQTLSVDLLKPLVRIDSQARLSDIHQGLFDQIDHLHPCGIENPDPVFWTPNVRVLEQQTVGRNRDHLKLVLAEAGGETIKAIAWRWGEYYPLPNHLDVAYKLKQNEWQGTTTVELELVGVRSAVGAEPASASAKGQAIAPIPTRLAAPALPKLSVPVPLTSPSASSGGGVGSPAARPSEIPVIPANAPVVEREAEVITAPPVAPPSAPATSDAIPGRSDSRIAPPTPEAAEFTYSNRRYSATTKTTPDATTLTISNPEGQRLVVNRGNQQGWLYLPGESAKPVDLSEPHYGNLVRAGATAVELQQLAQRLAVAEAQLSEKDVLLAERDALIAEQNVLMVQKESQLATLKAENVALLKAQMQVSQPQTAPRQDNPARAEKADFAVAKTQSMSVQPTRVAKASVQKDASTQSAKVQPVSPAQPSPSPIAESPVAVPASSPLKLDDAKQQVRQGLSDRVWFCLSPDSQRDLAIAVAHLSTASGPMADATAVGGLATVLERELLQPLLDDFASYGEQTGDRDLTALASDLAQAASLAALPPLLSETWRSLTAKALAATAKPRKALHETTHADTSETPFPIDDSHRVMLDEFFQGWDHPIARWLTGGGAEAASDLAQVAQLQRSSNPLPLWQGQMLQHLVLGQRQKKGILQKIFG</sequence>
<dbReference type="Proteomes" id="UP001482513">
    <property type="component" value="Unassembled WGS sequence"/>
</dbReference>
<dbReference type="InterPro" id="IPR003156">
    <property type="entry name" value="DHHA1_dom"/>
</dbReference>
<evidence type="ECO:0000256" key="7">
    <source>
        <dbReference type="SAM" id="MobiDB-lite"/>
    </source>
</evidence>
<dbReference type="EMBL" id="JAMPKX010000012">
    <property type="protein sequence ID" value="MEP0949463.1"/>
    <property type="molecule type" value="Genomic_DNA"/>
</dbReference>
<feature type="region of interest" description="Disordered" evidence="7">
    <location>
        <begin position="1"/>
        <end position="20"/>
    </location>
</feature>
<dbReference type="Pfam" id="PF17768">
    <property type="entry name" value="RecJ_OB"/>
    <property type="match status" value="1"/>
</dbReference>
<dbReference type="Pfam" id="PF02272">
    <property type="entry name" value="DHHA1"/>
    <property type="match status" value="1"/>
</dbReference>
<dbReference type="PANTHER" id="PTHR30255">
    <property type="entry name" value="SINGLE-STRANDED-DNA-SPECIFIC EXONUCLEASE RECJ"/>
    <property type="match status" value="1"/>
</dbReference>
<dbReference type="NCBIfam" id="TIGR00644">
    <property type="entry name" value="recJ"/>
    <property type="match status" value="1"/>
</dbReference>
<dbReference type="RefSeq" id="WP_313887096.1">
    <property type="nucleotide sequence ID" value="NZ_JAMPKX010000012.1"/>
</dbReference>
<evidence type="ECO:0000256" key="3">
    <source>
        <dbReference type="ARBA" id="ARBA00022722"/>
    </source>
</evidence>
<evidence type="ECO:0000256" key="6">
    <source>
        <dbReference type="SAM" id="Coils"/>
    </source>
</evidence>
<feature type="region of interest" description="Disordered" evidence="7">
    <location>
        <begin position="670"/>
        <end position="697"/>
    </location>
</feature>
<keyword evidence="6" id="KW-0175">Coiled coil</keyword>
<evidence type="ECO:0000256" key="2">
    <source>
        <dbReference type="ARBA" id="ARBA00019841"/>
    </source>
</evidence>
<evidence type="ECO:0000256" key="5">
    <source>
        <dbReference type="ARBA" id="ARBA00022839"/>
    </source>
</evidence>
<feature type="region of interest" description="Disordered" evidence="7">
    <location>
        <begin position="863"/>
        <end position="907"/>
    </location>
</feature>
<evidence type="ECO:0000259" key="10">
    <source>
        <dbReference type="Pfam" id="PF17768"/>
    </source>
</evidence>